<dbReference type="GeneID" id="37014540"/>
<evidence type="ECO:0000259" key="15">
    <source>
        <dbReference type="Pfam" id="PF16211"/>
    </source>
</evidence>
<dbReference type="PANTHER" id="PTHR23430">
    <property type="entry name" value="HISTONE H2A"/>
    <property type="match status" value="1"/>
</dbReference>
<evidence type="ECO:0000256" key="13">
    <source>
        <dbReference type="SAM" id="MobiDB-lite"/>
    </source>
</evidence>
<feature type="domain" description="Core Histone H2A/H2B/H3" evidence="14">
    <location>
        <begin position="28"/>
        <end position="110"/>
    </location>
</feature>
<protein>
    <recommendedName>
        <fullName evidence="12">Histone H2A</fullName>
    </recommendedName>
</protein>
<evidence type="ECO:0000256" key="1">
    <source>
        <dbReference type="ARBA" id="ARBA00004123"/>
    </source>
</evidence>
<keyword evidence="4 12" id="KW-0158">Chromosome</keyword>
<comment type="similarity">
    <text evidence="3 12">Belongs to the histone H2A family.</text>
</comment>
<sequence length="150" mass="15802">MSSKKSTGSKVMGAVSNAISGGGAAADKKSKSKAVTQSSRAGLQFPVGRVHRHLKRRTQNNIRIGAKASVYTCAILEYLTAELLELAGNASKDLRVKRITPRHLQLAIRGDEELDSLVRAVIAGGGVLPHINKALIKPKKAKGDPTPSAA</sequence>
<dbReference type="InterPro" id="IPR002119">
    <property type="entry name" value="Histone_H2A"/>
</dbReference>
<evidence type="ECO:0000256" key="5">
    <source>
        <dbReference type="ARBA" id="ARBA00022853"/>
    </source>
</evidence>
<keyword evidence="5" id="KW-0156">Chromatin regulator</keyword>
<dbReference type="SMART" id="SM00414">
    <property type="entry name" value="H2A"/>
    <property type="match status" value="1"/>
</dbReference>
<evidence type="ECO:0000256" key="12">
    <source>
        <dbReference type="RuleBase" id="RU003767"/>
    </source>
</evidence>
<dbReference type="GO" id="GO:0030527">
    <property type="term" value="F:structural constituent of chromatin"/>
    <property type="evidence" value="ECO:0007669"/>
    <property type="project" value="InterPro"/>
</dbReference>
<dbReference type="InterPro" id="IPR032458">
    <property type="entry name" value="Histone_H2A_CS"/>
</dbReference>
<evidence type="ECO:0000256" key="7">
    <source>
        <dbReference type="ARBA" id="ARBA00023125"/>
    </source>
</evidence>
<dbReference type="InterPro" id="IPR009072">
    <property type="entry name" value="Histone-fold"/>
</dbReference>
<dbReference type="GO" id="GO:0006325">
    <property type="term" value="P:chromatin organization"/>
    <property type="evidence" value="ECO:0007669"/>
    <property type="project" value="UniProtKB-KW"/>
</dbReference>
<keyword evidence="9 12" id="KW-0544">Nucleosome core</keyword>
<dbReference type="Gene3D" id="1.10.20.10">
    <property type="entry name" value="Histone, subunit A"/>
    <property type="match status" value="1"/>
</dbReference>
<evidence type="ECO:0000259" key="14">
    <source>
        <dbReference type="Pfam" id="PF00125"/>
    </source>
</evidence>
<evidence type="ECO:0000256" key="4">
    <source>
        <dbReference type="ARBA" id="ARBA00022454"/>
    </source>
</evidence>
<dbReference type="Proteomes" id="UP000245942">
    <property type="component" value="Unassembled WGS sequence"/>
</dbReference>
<dbReference type="PRINTS" id="PR00620">
    <property type="entry name" value="HISTONEH2A"/>
</dbReference>
<accession>A0A316U585</accession>
<evidence type="ECO:0000313" key="16">
    <source>
        <dbReference type="EMBL" id="PWN19611.1"/>
    </source>
</evidence>
<comment type="function">
    <text evidence="10">Variant histone H2A which can replace H2A in some nucleosomes. Nucleosomes wrap and compact DNA into chromatin, limiting DNA accessibility to the cellular machineries which require DNA as a template. Histones thereby play a central role in transcription regulation, DNA repair, DNA replication and chromosomal stability. DNA accessibility is regulated via a complex set of post-translational modifications of histones, also called histone code, and nucleosome remodeling. This variant is enriched at promoters, it may keep them in a repressed state until the appropriate activation signal is received. Near telomeres, it may counteract gene silencing caused by the spread of heterochromatin proteins. Required for the RNA polymerase II and SPT15/TBP recruitment to the target genes. Involved in chromosome stability.</text>
</comment>
<dbReference type="OrthoDB" id="9421954at2759"/>
<evidence type="ECO:0000256" key="6">
    <source>
        <dbReference type="ARBA" id="ARBA00022990"/>
    </source>
</evidence>
<dbReference type="RefSeq" id="XP_025346771.1">
    <property type="nucleotide sequence ID" value="XM_025492806.1"/>
</dbReference>
<dbReference type="STRING" id="1684307.A0A316U585"/>
<comment type="subcellular location">
    <subcellularLocation>
        <location evidence="2">Chromosome</location>
    </subcellularLocation>
    <subcellularLocation>
        <location evidence="1 12">Nucleus</location>
    </subcellularLocation>
</comment>
<evidence type="ECO:0000256" key="2">
    <source>
        <dbReference type="ARBA" id="ARBA00004286"/>
    </source>
</evidence>
<proteinExistence type="inferred from homology"/>
<dbReference type="GO" id="GO:0003677">
    <property type="term" value="F:DNA binding"/>
    <property type="evidence" value="ECO:0007669"/>
    <property type="project" value="UniProtKB-KW"/>
</dbReference>
<dbReference type="GO" id="GO:0046982">
    <property type="term" value="F:protein heterodimerization activity"/>
    <property type="evidence" value="ECO:0007669"/>
    <property type="project" value="InterPro"/>
</dbReference>
<comment type="subunit">
    <text evidence="11">The nucleosome is a histone octamer containing two molecules each of H2A, H2B, H3 and H4 assembled in one H3-H4 heterotetramer and two H2A-H2B heterodimers. The octamer wraps approximately 147 bp of DNA. H2A or its variant H2A.Z forms a heterodimer with H2B. H2A.Z associates with the VPS72/SWC2 subunit of the SWR1 chromatin remodeling complex. Also interacts with RBP1/DNA-directed RNA polymerase II largest subunit.</text>
</comment>
<evidence type="ECO:0000313" key="17">
    <source>
        <dbReference type="Proteomes" id="UP000245942"/>
    </source>
</evidence>
<evidence type="ECO:0000256" key="10">
    <source>
        <dbReference type="ARBA" id="ARBA00037526"/>
    </source>
</evidence>
<dbReference type="InterPro" id="IPR007125">
    <property type="entry name" value="H2A/H2B/H3"/>
</dbReference>
<organism evidence="16 17">
    <name type="scientific">Pseudomicrostroma glucosiphilum</name>
    <dbReference type="NCBI Taxonomy" id="1684307"/>
    <lineage>
        <taxon>Eukaryota</taxon>
        <taxon>Fungi</taxon>
        <taxon>Dikarya</taxon>
        <taxon>Basidiomycota</taxon>
        <taxon>Ustilaginomycotina</taxon>
        <taxon>Exobasidiomycetes</taxon>
        <taxon>Microstromatales</taxon>
        <taxon>Microstromatales incertae sedis</taxon>
        <taxon>Pseudomicrostroma</taxon>
    </lineage>
</organism>
<keyword evidence="17" id="KW-1185">Reference proteome</keyword>
<dbReference type="EMBL" id="KZ819330">
    <property type="protein sequence ID" value="PWN19611.1"/>
    <property type="molecule type" value="Genomic_DNA"/>
</dbReference>
<dbReference type="InterPro" id="IPR032454">
    <property type="entry name" value="Histone_H2A_C"/>
</dbReference>
<keyword evidence="7 12" id="KW-0238">DNA-binding</keyword>
<dbReference type="SUPFAM" id="SSF47113">
    <property type="entry name" value="Histone-fold"/>
    <property type="match status" value="1"/>
</dbReference>
<evidence type="ECO:0000256" key="3">
    <source>
        <dbReference type="ARBA" id="ARBA00010691"/>
    </source>
</evidence>
<dbReference type="Pfam" id="PF16211">
    <property type="entry name" value="Histone_H2A_C"/>
    <property type="match status" value="1"/>
</dbReference>
<dbReference type="Pfam" id="PF00125">
    <property type="entry name" value="Histone"/>
    <property type="match status" value="1"/>
</dbReference>
<evidence type="ECO:0000256" key="8">
    <source>
        <dbReference type="ARBA" id="ARBA00023242"/>
    </source>
</evidence>
<name>A0A316U585_9BASI</name>
<keyword evidence="8 12" id="KW-0539">Nucleus</keyword>
<dbReference type="PROSITE" id="PS00046">
    <property type="entry name" value="HISTONE_H2A"/>
    <property type="match status" value="1"/>
</dbReference>
<dbReference type="GO" id="GO:0000786">
    <property type="term" value="C:nucleosome"/>
    <property type="evidence" value="ECO:0007669"/>
    <property type="project" value="UniProtKB-KW"/>
</dbReference>
<evidence type="ECO:0000256" key="11">
    <source>
        <dbReference type="ARBA" id="ARBA00063043"/>
    </source>
</evidence>
<reference evidence="16 17" key="1">
    <citation type="journal article" date="2018" name="Mol. Biol. Evol.">
        <title>Broad Genomic Sampling Reveals a Smut Pathogenic Ancestry of the Fungal Clade Ustilaginomycotina.</title>
        <authorList>
            <person name="Kijpornyongpan T."/>
            <person name="Mondo S.J."/>
            <person name="Barry K."/>
            <person name="Sandor L."/>
            <person name="Lee J."/>
            <person name="Lipzen A."/>
            <person name="Pangilinan J."/>
            <person name="LaButti K."/>
            <person name="Hainaut M."/>
            <person name="Henrissat B."/>
            <person name="Grigoriev I.V."/>
            <person name="Spatafora J.W."/>
            <person name="Aime M.C."/>
        </authorList>
    </citation>
    <scope>NUCLEOTIDE SEQUENCE [LARGE SCALE GENOMIC DNA]</scope>
    <source>
        <strain evidence="16 17">MCA 4718</strain>
    </source>
</reference>
<feature type="domain" description="Histone H2A C-terminal" evidence="15">
    <location>
        <begin position="112"/>
        <end position="143"/>
    </location>
</feature>
<evidence type="ECO:0000256" key="9">
    <source>
        <dbReference type="ARBA" id="ARBA00023269"/>
    </source>
</evidence>
<dbReference type="CDD" id="cd00074">
    <property type="entry name" value="HFD_H2A"/>
    <property type="match status" value="1"/>
</dbReference>
<dbReference type="GO" id="GO:0005634">
    <property type="term" value="C:nucleus"/>
    <property type="evidence" value="ECO:0007669"/>
    <property type="project" value="UniProtKB-SubCell"/>
</dbReference>
<gene>
    <name evidence="16" type="ORF">BCV69DRAFT_283722</name>
</gene>
<dbReference type="AlphaFoldDB" id="A0A316U585"/>
<dbReference type="FunFam" id="1.10.20.10:FF:000005">
    <property type="entry name" value="Histone H2A"/>
    <property type="match status" value="1"/>
</dbReference>
<keyword evidence="6" id="KW-0007">Acetylation</keyword>
<feature type="region of interest" description="Disordered" evidence="13">
    <location>
        <begin position="19"/>
        <end position="38"/>
    </location>
</feature>